<dbReference type="OrthoDB" id="6162073at2759"/>
<protein>
    <submittedName>
        <fullName evidence="1">Asparagine-rich protein</fullName>
    </submittedName>
</protein>
<comment type="caution">
    <text evidence="1">The sequence shown here is derived from an EMBL/GenBank/DDBJ whole genome shotgun (WGS) entry which is preliminary data.</text>
</comment>
<proteinExistence type="predicted"/>
<keyword evidence="2" id="KW-1185">Reference proteome</keyword>
<gene>
    <name evidence="1" type="ORF">KP79_PYT19744</name>
</gene>
<organism evidence="1 2">
    <name type="scientific">Mizuhopecten yessoensis</name>
    <name type="common">Japanese scallop</name>
    <name type="synonym">Patinopecten yessoensis</name>
    <dbReference type="NCBI Taxonomy" id="6573"/>
    <lineage>
        <taxon>Eukaryota</taxon>
        <taxon>Metazoa</taxon>
        <taxon>Spiralia</taxon>
        <taxon>Lophotrochozoa</taxon>
        <taxon>Mollusca</taxon>
        <taxon>Bivalvia</taxon>
        <taxon>Autobranchia</taxon>
        <taxon>Pteriomorphia</taxon>
        <taxon>Pectinida</taxon>
        <taxon>Pectinoidea</taxon>
        <taxon>Pectinidae</taxon>
        <taxon>Mizuhopecten</taxon>
    </lineage>
</organism>
<dbReference type="AlphaFoldDB" id="A0A210Q321"/>
<sequence length="294" mass="32495">MELRSRSVADAGRLLLTDNASQVQPVIGNVQQLCTKNAVSSKPQDYMENGITLVCADGTRFDESECQCVFDPSFTPSTECFPEMVINYDADKESRFDVKHDTDVRKVRGGGKFSSKDKSSTKVDHYNGNGNLLKHFNMTLIFKSESTGNSKQFLITNCRATETDQPSIGIMVSNINGMLLFVADDNATAPSSIKMKLKFKKGSWNWVRYIFDGRTLQAMVVPLPDHLADPSTVTEFYSNNVTLAAPSEDPVMLLSSQNPLTIGYCNGHGYDGLVYRADLAPWVCSMYMDSLSGL</sequence>
<dbReference type="EMBL" id="NEDP02005159">
    <property type="protein sequence ID" value="OWF43134.1"/>
    <property type="molecule type" value="Genomic_DNA"/>
</dbReference>
<reference evidence="1 2" key="1">
    <citation type="journal article" date="2017" name="Nat. Ecol. Evol.">
        <title>Scallop genome provides insights into evolution of bilaterian karyotype and development.</title>
        <authorList>
            <person name="Wang S."/>
            <person name="Zhang J."/>
            <person name="Jiao W."/>
            <person name="Li J."/>
            <person name="Xun X."/>
            <person name="Sun Y."/>
            <person name="Guo X."/>
            <person name="Huan P."/>
            <person name="Dong B."/>
            <person name="Zhang L."/>
            <person name="Hu X."/>
            <person name="Sun X."/>
            <person name="Wang J."/>
            <person name="Zhao C."/>
            <person name="Wang Y."/>
            <person name="Wang D."/>
            <person name="Huang X."/>
            <person name="Wang R."/>
            <person name="Lv J."/>
            <person name="Li Y."/>
            <person name="Zhang Z."/>
            <person name="Liu B."/>
            <person name="Lu W."/>
            <person name="Hui Y."/>
            <person name="Liang J."/>
            <person name="Zhou Z."/>
            <person name="Hou R."/>
            <person name="Li X."/>
            <person name="Liu Y."/>
            <person name="Li H."/>
            <person name="Ning X."/>
            <person name="Lin Y."/>
            <person name="Zhao L."/>
            <person name="Xing Q."/>
            <person name="Dou J."/>
            <person name="Li Y."/>
            <person name="Mao J."/>
            <person name="Guo H."/>
            <person name="Dou H."/>
            <person name="Li T."/>
            <person name="Mu C."/>
            <person name="Jiang W."/>
            <person name="Fu Q."/>
            <person name="Fu X."/>
            <person name="Miao Y."/>
            <person name="Liu J."/>
            <person name="Yu Q."/>
            <person name="Li R."/>
            <person name="Liao H."/>
            <person name="Li X."/>
            <person name="Kong Y."/>
            <person name="Jiang Z."/>
            <person name="Chourrout D."/>
            <person name="Li R."/>
            <person name="Bao Z."/>
        </authorList>
    </citation>
    <scope>NUCLEOTIDE SEQUENCE [LARGE SCALE GENOMIC DNA]</scope>
    <source>
        <strain evidence="1 2">PY_sf001</strain>
    </source>
</reference>
<evidence type="ECO:0000313" key="2">
    <source>
        <dbReference type="Proteomes" id="UP000242188"/>
    </source>
</evidence>
<accession>A0A210Q321</accession>
<name>A0A210Q321_MIZYE</name>
<dbReference type="Proteomes" id="UP000242188">
    <property type="component" value="Unassembled WGS sequence"/>
</dbReference>
<evidence type="ECO:0000313" key="1">
    <source>
        <dbReference type="EMBL" id="OWF43134.1"/>
    </source>
</evidence>